<dbReference type="Proteomes" id="UP000316628">
    <property type="component" value="Unassembled WGS sequence"/>
</dbReference>
<organism evidence="2 3">
    <name type="scientific">Saccharothrix saharensis</name>
    <dbReference type="NCBI Taxonomy" id="571190"/>
    <lineage>
        <taxon>Bacteria</taxon>
        <taxon>Bacillati</taxon>
        <taxon>Actinomycetota</taxon>
        <taxon>Actinomycetes</taxon>
        <taxon>Pseudonocardiales</taxon>
        <taxon>Pseudonocardiaceae</taxon>
        <taxon>Saccharothrix</taxon>
    </lineage>
</organism>
<evidence type="ECO:0000313" key="2">
    <source>
        <dbReference type="EMBL" id="TQM78533.1"/>
    </source>
</evidence>
<proteinExistence type="predicted"/>
<gene>
    <name evidence="2" type="ORF">FHX81_0803</name>
</gene>
<keyword evidence="3" id="KW-1185">Reference proteome</keyword>
<accession>A0A543J6T2</accession>
<name>A0A543J6T2_9PSEU</name>
<feature type="compositionally biased region" description="Low complexity" evidence="1">
    <location>
        <begin position="58"/>
        <end position="75"/>
    </location>
</feature>
<comment type="caution">
    <text evidence="2">The sequence shown here is derived from an EMBL/GenBank/DDBJ whole genome shotgun (WGS) entry which is preliminary data.</text>
</comment>
<feature type="region of interest" description="Disordered" evidence="1">
    <location>
        <begin position="58"/>
        <end position="87"/>
    </location>
</feature>
<dbReference type="AlphaFoldDB" id="A0A543J6T2"/>
<dbReference type="EMBL" id="VFPP01000001">
    <property type="protein sequence ID" value="TQM78533.1"/>
    <property type="molecule type" value="Genomic_DNA"/>
</dbReference>
<evidence type="ECO:0000256" key="1">
    <source>
        <dbReference type="SAM" id="MobiDB-lite"/>
    </source>
</evidence>
<dbReference type="RefSeq" id="WP_141975262.1">
    <property type="nucleotide sequence ID" value="NZ_VFPP01000001.1"/>
</dbReference>
<evidence type="ECO:0000313" key="3">
    <source>
        <dbReference type="Proteomes" id="UP000316628"/>
    </source>
</evidence>
<sequence length="87" mass="9277">MTPSCASFTSGLPRTLLRGFAPGESIVVAGWSTLDLDPPFPHADRLRAARLLTDEGLTAAFRPTARTPASRASSPRPTPRPTRNCST</sequence>
<reference evidence="2 3" key="1">
    <citation type="submission" date="2019-06" db="EMBL/GenBank/DDBJ databases">
        <title>Sequencing the genomes of 1000 actinobacteria strains.</title>
        <authorList>
            <person name="Klenk H.-P."/>
        </authorList>
    </citation>
    <scope>NUCLEOTIDE SEQUENCE [LARGE SCALE GENOMIC DNA]</scope>
    <source>
        <strain evidence="2 3">DSM 45456</strain>
    </source>
</reference>
<protein>
    <submittedName>
        <fullName evidence="2">Uncharacterized protein</fullName>
    </submittedName>
</protein>